<dbReference type="InterPro" id="IPR020904">
    <property type="entry name" value="Sc_DH/Rdtase_CS"/>
</dbReference>
<dbReference type="InterPro" id="IPR057326">
    <property type="entry name" value="KR_dom"/>
</dbReference>
<dbReference type="SMART" id="SM00822">
    <property type="entry name" value="PKS_KR"/>
    <property type="match status" value="1"/>
</dbReference>
<protein>
    <recommendedName>
        <fullName evidence="3">Ketoreductase domain-containing protein</fullName>
    </recommendedName>
</protein>
<comment type="similarity">
    <text evidence="2">Belongs to the short-chain dehydrogenases/reductases (SDR) family.</text>
</comment>
<evidence type="ECO:0000256" key="2">
    <source>
        <dbReference type="RuleBase" id="RU000363"/>
    </source>
</evidence>
<dbReference type="PANTHER" id="PTHR42820:SF1">
    <property type="entry name" value="SHORT-CHAIN DEHYDROGENASE_REDUCTASE FAMILY PROTEIN"/>
    <property type="match status" value="1"/>
</dbReference>
<sequence length="262" mass="27873">MKVALVTGSAQGIGLAIATRLSQDPEYAVALNDVPGKEETLHTIAQGLKCKTLVVPGDVSKEEDVKRMVNRTVEEFGGLDVMVANAGLLQLGSIDTLSQEEFDNVLAVNVRGVFLCYKWAGKQMVSQGRGGRIIAASSMAGKRAAPYASAYSASKFAVRGLTQSAAQEYGKYGITVNAYAPGVIPTEMGTRRLLLPLSLHHSFDPGKLIPQDMIDVLQASRSLTDVKGTPEDVANLVAYLVSDEAKWVTGQTLAIDGGINFD</sequence>
<dbReference type="InterPro" id="IPR036291">
    <property type="entry name" value="NAD(P)-bd_dom_sf"/>
</dbReference>
<dbReference type="Gene3D" id="3.40.50.720">
    <property type="entry name" value="NAD(P)-binding Rossmann-like Domain"/>
    <property type="match status" value="1"/>
</dbReference>
<dbReference type="PROSITE" id="PS00061">
    <property type="entry name" value="ADH_SHORT"/>
    <property type="match status" value="1"/>
</dbReference>
<dbReference type="Pfam" id="PF00106">
    <property type="entry name" value="adh_short"/>
    <property type="match status" value="1"/>
</dbReference>
<evidence type="ECO:0000259" key="3">
    <source>
        <dbReference type="SMART" id="SM00822"/>
    </source>
</evidence>
<dbReference type="SUPFAM" id="SSF51735">
    <property type="entry name" value="NAD(P)-binding Rossmann-fold domains"/>
    <property type="match status" value="1"/>
</dbReference>
<evidence type="ECO:0000256" key="1">
    <source>
        <dbReference type="ARBA" id="ARBA00022857"/>
    </source>
</evidence>
<dbReference type="AlphaFoldDB" id="A0A0W0GD90"/>
<accession>A0A0W0GD90</accession>
<dbReference type="PRINTS" id="PR00080">
    <property type="entry name" value="SDRFAMILY"/>
</dbReference>
<dbReference type="EMBL" id="LATX01000325">
    <property type="protein sequence ID" value="KTB46507.1"/>
    <property type="molecule type" value="Genomic_DNA"/>
</dbReference>
<keyword evidence="1" id="KW-0521">NADP</keyword>
<dbReference type="FunFam" id="3.40.50.720:FF:000084">
    <property type="entry name" value="Short-chain dehydrogenase reductase"/>
    <property type="match status" value="1"/>
</dbReference>
<dbReference type="Pfam" id="PF13561">
    <property type="entry name" value="adh_short_C2"/>
    <property type="match status" value="1"/>
</dbReference>
<dbReference type="Proteomes" id="UP000054988">
    <property type="component" value="Unassembled WGS sequence"/>
</dbReference>
<evidence type="ECO:0000313" key="5">
    <source>
        <dbReference type="Proteomes" id="UP000054988"/>
    </source>
</evidence>
<dbReference type="InterPro" id="IPR002347">
    <property type="entry name" value="SDR_fam"/>
</dbReference>
<feature type="domain" description="Ketoreductase" evidence="3">
    <location>
        <begin position="2"/>
        <end position="182"/>
    </location>
</feature>
<dbReference type="PANTHER" id="PTHR42820">
    <property type="entry name" value="SHORT-CHAIN DEHYDROGENASE REDUCTASE"/>
    <property type="match status" value="1"/>
</dbReference>
<evidence type="ECO:0000313" key="4">
    <source>
        <dbReference type="EMBL" id="KTB46507.1"/>
    </source>
</evidence>
<proteinExistence type="inferred from homology"/>
<reference evidence="4 5" key="1">
    <citation type="submission" date="2015-12" db="EMBL/GenBank/DDBJ databases">
        <title>Draft genome sequence of Moniliophthora roreri, the causal agent of frosty pod rot of cacao.</title>
        <authorList>
            <person name="Aime M.C."/>
            <person name="Diaz-Valderrama J.R."/>
            <person name="Kijpornyongpan T."/>
            <person name="Phillips-Mora W."/>
        </authorList>
    </citation>
    <scope>NUCLEOTIDE SEQUENCE [LARGE SCALE GENOMIC DNA]</scope>
    <source>
        <strain evidence="4 5">MCA 2952</strain>
    </source>
</reference>
<organism evidence="4 5">
    <name type="scientific">Moniliophthora roreri</name>
    <name type="common">Frosty pod rot fungus</name>
    <name type="synonym">Monilia roreri</name>
    <dbReference type="NCBI Taxonomy" id="221103"/>
    <lineage>
        <taxon>Eukaryota</taxon>
        <taxon>Fungi</taxon>
        <taxon>Dikarya</taxon>
        <taxon>Basidiomycota</taxon>
        <taxon>Agaricomycotina</taxon>
        <taxon>Agaricomycetes</taxon>
        <taxon>Agaricomycetidae</taxon>
        <taxon>Agaricales</taxon>
        <taxon>Marasmiineae</taxon>
        <taxon>Marasmiaceae</taxon>
        <taxon>Moniliophthora</taxon>
    </lineage>
</organism>
<dbReference type="PRINTS" id="PR00081">
    <property type="entry name" value="GDHRDH"/>
</dbReference>
<name>A0A0W0GD90_MONRR</name>
<dbReference type="eggNOG" id="KOG0725">
    <property type="taxonomic scope" value="Eukaryota"/>
</dbReference>
<comment type="caution">
    <text evidence="4">The sequence shown here is derived from an EMBL/GenBank/DDBJ whole genome shotgun (WGS) entry which is preliminary data.</text>
</comment>
<gene>
    <name evidence="4" type="ORF">WG66_916</name>
</gene>